<dbReference type="Pfam" id="PF02719">
    <property type="entry name" value="Polysacc_synt_2"/>
    <property type="match status" value="1"/>
</dbReference>
<keyword evidence="2" id="KW-1133">Transmembrane helix</keyword>
<gene>
    <name evidence="4" type="ORF">EJ995_10690</name>
</gene>
<evidence type="ECO:0000256" key="1">
    <source>
        <dbReference type="ARBA" id="ARBA00007430"/>
    </source>
</evidence>
<evidence type="ECO:0000313" key="4">
    <source>
        <dbReference type="EMBL" id="AZQ44683.1"/>
    </source>
</evidence>
<dbReference type="PANTHER" id="PTHR43318">
    <property type="entry name" value="UDP-N-ACETYLGLUCOSAMINE 4,6-DEHYDRATASE"/>
    <property type="match status" value="1"/>
</dbReference>
<organism evidence="4 5">
    <name type="scientific">Nonlabens ponticola</name>
    <dbReference type="NCBI Taxonomy" id="2496866"/>
    <lineage>
        <taxon>Bacteria</taxon>
        <taxon>Pseudomonadati</taxon>
        <taxon>Bacteroidota</taxon>
        <taxon>Flavobacteriia</taxon>
        <taxon>Flavobacteriales</taxon>
        <taxon>Flavobacteriaceae</taxon>
        <taxon>Nonlabens</taxon>
    </lineage>
</organism>
<accession>A0A3S9N028</accession>
<protein>
    <submittedName>
        <fullName evidence="4">Polysaccharide biosynthesis protein</fullName>
    </submittedName>
</protein>
<dbReference type="CDD" id="cd05237">
    <property type="entry name" value="UDP_invert_4-6DH_SDR_e"/>
    <property type="match status" value="1"/>
</dbReference>
<keyword evidence="2" id="KW-0472">Membrane</keyword>
<comment type="similarity">
    <text evidence="1">Belongs to the polysaccharide synthase family.</text>
</comment>
<evidence type="ECO:0000313" key="5">
    <source>
        <dbReference type="Proteomes" id="UP000279600"/>
    </source>
</evidence>
<evidence type="ECO:0000259" key="3">
    <source>
        <dbReference type="Pfam" id="PF02719"/>
    </source>
</evidence>
<name>A0A3S9N028_9FLAO</name>
<dbReference type="PANTHER" id="PTHR43318:SF1">
    <property type="entry name" value="POLYSACCHARIDE BIOSYNTHESIS PROTEIN EPSC-RELATED"/>
    <property type="match status" value="1"/>
</dbReference>
<dbReference type="InterPro" id="IPR003869">
    <property type="entry name" value="Polysac_CapD-like"/>
</dbReference>
<dbReference type="KEGG" id="noj:EJ995_10690"/>
<keyword evidence="2" id="KW-0812">Transmembrane</keyword>
<feature type="transmembrane region" description="Helical" evidence="2">
    <location>
        <begin position="129"/>
        <end position="152"/>
    </location>
</feature>
<dbReference type="OrthoDB" id="9803111at2"/>
<sequence length="650" mass="73653">MTWSYFKRRVKHLLWNGDNKLRVRNLRYLPRWIVIAIDLCIVVLSFIVSFSIVAEMNVVFYDVLTAPQECLFVTLVYLSTFFIIGTYAGLIRHSTFVDIFKIAFSSAMSSLILLSVSYSYDFFFGDKIFLFPFIAINALFTFVGMMMFRLVIKSIYAYFTNLGKSKMRVLLMGVDDDTIAVGEALSISDNQNFELAGFVSFKKRYQKIKILGAPIFKYDSTFFETILPQDIDALIFVSNKLSNYDKNRIVDKALEHDLRIYDAPAITTYDNQKDIVSNIKQIQIEDLLDRHPINLDDTQINSYLNNETILITGGAGSIGSEIVRQVSQYKPKKIIVLDQAESPLHWLELELLKNFPDVDYLFLLGDVRKKNRLVNIFEEHKISVVFHAAAYKHVPLIERNPTEAIQVNILGTVNLADLSSQFKVDRFVMVSTDKAVNPTNVMGASKRAAEIYVRALADDVSTDTRFITTRFGNVLGSNGSVIPHFKKQIEEGGPVTVTHENIIRYFMTIPEACQLVLQAGIMGQGGEVFVFDMGDPVRIMDLAHKMIKLSGYEPGEDIEIKVIGLRPGEKLYEELLSDKATTLPTHHKKIMRATDQPMALDDVLNHIIEIAAAAENGEDIFMISKLKKLVPEFISENSIYEVLDLPAKSE</sequence>
<evidence type="ECO:0000256" key="2">
    <source>
        <dbReference type="SAM" id="Phobius"/>
    </source>
</evidence>
<proteinExistence type="inferred from homology"/>
<dbReference type="SUPFAM" id="SSF51735">
    <property type="entry name" value="NAD(P)-binding Rossmann-fold domains"/>
    <property type="match status" value="1"/>
</dbReference>
<feature type="transmembrane region" description="Helical" evidence="2">
    <location>
        <begin position="32"/>
        <end position="52"/>
    </location>
</feature>
<dbReference type="Proteomes" id="UP000279600">
    <property type="component" value="Chromosome"/>
</dbReference>
<dbReference type="Gene3D" id="3.40.50.720">
    <property type="entry name" value="NAD(P)-binding Rossmann-like Domain"/>
    <property type="match status" value="2"/>
</dbReference>
<dbReference type="InterPro" id="IPR051203">
    <property type="entry name" value="Polysaccharide_Synthase-Rel"/>
</dbReference>
<dbReference type="InterPro" id="IPR036291">
    <property type="entry name" value="NAD(P)-bd_dom_sf"/>
</dbReference>
<reference evidence="4 5" key="1">
    <citation type="submission" date="2018-12" db="EMBL/GenBank/DDBJ databases">
        <title>Complete genome of Nonlabens sp. MJ115.</title>
        <authorList>
            <person name="Choi H.S."/>
            <person name="Jung J."/>
        </authorList>
    </citation>
    <scope>NUCLEOTIDE SEQUENCE [LARGE SCALE GENOMIC DNA]</scope>
    <source>
        <strain evidence="4 5">MJ115</strain>
    </source>
</reference>
<keyword evidence="5" id="KW-1185">Reference proteome</keyword>
<feature type="transmembrane region" description="Helical" evidence="2">
    <location>
        <begin position="72"/>
        <end position="90"/>
    </location>
</feature>
<feature type="domain" description="Polysaccharide biosynthesis protein CapD-like" evidence="3">
    <location>
        <begin position="309"/>
        <end position="594"/>
    </location>
</feature>
<dbReference type="AlphaFoldDB" id="A0A3S9N028"/>
<dbReference type="EMBL" id="CP034549">
    <property type="protein sequence ID" value="AZQ44683.1"/>
    <property type="molecule type" value="Genomic_DNA"/>
</dbReference>